<protein>
    <recommendedName>
        <fullName evidence="8">Myb-like domain-containing protein</fullName>
    </recommendedName>
</protein>
<dbReference type="GO" id="GO:0006355">
    <property type="term" value="P:regulation of DNA-templated transcription"/>
    <property type="evidence" value="ECO:0007669"/>
    <property type="project" value="UniProtKB-ARBA"/>
</dbReference>
<keyword evidence="3" id="KW-0805">Transcription regulation</keyword>
<reference evidence="9" key="1">
    <citation type="submission" date="2018-02" db="EMBL/GenBank/DDBJ databases">
        <authorList>
            <person name="Cohen D.B."/>
            <person name="Kent A.D."/>
        </authorList>
    </citation>
    <scope>NUCLEOTIDE SEQUENCE</scope>
</reference>
<evidence type="ECO:0000313" key="9">
    <source>
        <dbReference type="EMBL" id="SPD22456.1"/>
    </source>
</evidence>
<feature type="region of interest" description="Disordered" evidence="7">
    <location>
        <begin position="727"/>
        <end position="805"/>
    </location>
</feature>
<gene>
    <name evidence="9" type="ORF">FSB_LOCUS50338</name>
</gene>
<dbReference type="Pfam" id="PF13837">
    <property type="entry name" value="Myb_DNA-bind_4"/>
    <property type="match status" value="2"/>
</dbReference>
<feature type="region of interest" description="Disordered" evidence="7">
    <location>
        <begin position="645"/>
        <end position="669"/>
    </location>
</feature>
<evidence type="ECO:0000256" key="1">
    <source>
        <dbReference type="ARBA" id="ARBA00004123"/>
    </source>
</evidence>
<dbReference type="CDD" id="cd12203">
    <property type="entry name" value="GT1"/>
    <property type="match status" value="2"/>
</dbReference>
<dbReference type="InterPro" id="IPR001005">
    <property type="entry name" value="SANT/Myb"/>
</dbReference>
<comment type="subcellular location">
    <subcellularLocation>
        <location evidence="1">Nucleus</location>
    </subcellularLocation>
</comment>
<keyword evidence="5" id="KW-0804">Transcription</keyword>
<organism evidence="9">
    <name type="scientific">Fagus sylvatica</name>
    <name type="common">Beechnut</name>
    <dbReference type="NCBI Taxonomy" id="28930"/>
    <lineage>
        <taxon>Eukaryota</taxon>
        <taxon>Viridiplantae</taxon>
        <taxon>Streptophyta</taxon>
        <taxon>Embryophyta</taxon>
        <taxon>Tracheophyta</taxon>
        <taxon>Spermatophyta</taxon>
        <taxon>Magnoliopsida</taxon>
        <taxon>eudicotyledons</taxon>
        <taxon>Gunneridae</taxon>
        <taxon>Pentapetalae</taxon>
        <taxon>rosids</taxon>
        <taxon>fabids</taxon>
        <taxon>Fagales</taxon>
        <taxon>Fagaceae</taxon>
        <taxon>Fagus</taxon>
    </lineage>
</organism>
<feature type="compositionally biased region" description="Polar residues" evidence="7">
    <location>
        <begin position="486"/>
        <end position="495"/>
    </location>
</feature>
<dbReference type="GO" id="GO:0005634">
    <property type="term" value="C:nucleus"/>
    <property type="evidence" value="ECO:0007669"/>
    <property type="project" value="UniProtKB-SubCell"/>
</dbReference>
<evidence type="ECO:0000256" key="3">
    <source>
        <dbReference type="ARBA" id="ARBA00023015"/>
    </source>
</evidence>
<evidence type="ECO:0000256" key="2">
    <source>
        <dbReference type="ARBA" id="ARBA00022737"/>
    </source>
</evidence>
<evidence type="ECO:0000256" key="4">
    <source>
        <dbReference type="ARBA" id="ARBA00023125"/>
    </source>
</evidence>
<accession>A0A2N9I922</accession>
<dbReference type="SMART" id="SM00717">
    <property type="entry name" value="SANT"/>
    <property type="match status" value="2"/>
</dbReference>
<feature type="region of interest" description="Disordered" evidence="7">
    <location>
        <begin position="456"/>
        <end position="495"/>
    </location>
</feature>
<proteinExistence type="predicted"/>
<feature type="region of interest" description="Disordered" evidence="7">
    <location>
        <begin position="308"/>
        <end position="365"/>
    </location>
</feature>
<feature type="compositionally biased region" description="Low complexity" evidence="7">
    <location>
        <begin position="312"/>
        <end position="323"/>
    </location>
</feature>
<sequence>MNEGGRETPAPAPGARINISEIGIQGARHKWSTVLIHSIGKLNMQQGEGSKSQYGEISPMMGMESEQGQLVEAASPISSRPPASAAVNLDELMPLQGGGVATDEDALAVVAGDEADRAGTVGGGNRWPRQETLTLLRIRSEMDAAFRDATLKGPLWEDVSRKLAELGYKRSAKKCKEKFENVHKYYKRTKEGRAGRQDGKSYKFFSELEALHSSSATSSSNASAFLVLPPPATTTNPAVVAPVSSTSGIGIMSNPMPVSSVRVPQAPPPPGIGMFPPDPSAAAVTTPSVYGSGIVPPPALVRTTSQLPTGISFSSNSSSSSPGTDDDDDDDDEEEEESLEGEPSNVGSSRKRKRRSKAGSSGTRRMMQFFENLMKQVMHKQKVMQERFLEAIEKREHDRMIREEAWKRQEMARLAREHELMAQDRAISASRDAAIVTFLQNITGQTIQLPTPVTVPVAPPPPMSQAPIPTPTPPAPTPPPPSQSQRQQQVHHQSHNAQIVMAVPEQQVAPQPQDIIISGGGGGSFEPTSSSRWPKPEVLALIKLRSGLEPRYQEAGPKGPLWEEISAGMQRMGYKRSSKRCKEKWENINKYYKKVKESNKKRPEDAKTCPYFHQLDALYRRKILGGSSSTTGGSTFVNQNMPEQQQETIKMDPISSTKPSPPQDTSDAPAAIMPQQTLTSTAPLENKNGAISTDVQAQASNVGHFGEGSIGGAPKKPEDIVKELMEHQRQQQLIVDDYDKIEEAESDNIDQEEEEEEEEDEDIEDEDEELKEERKMSYKIEFQRQNAGSSNGGGNGAASFLALVQ</sequence>
<dbReference type="FunFam" id="1.10.10.60:FF:000092">
    <property type="entry name" value="Trihelix transcription factor GT-2"/>
    <property type="match status" value="1"/>
</dbReference>
<dbReference type="PROSITE" id="PS50090">
    <property type="entry name" value="MYB_LIKE"/>
    <property type="match status" value="2"/>
</dbReference>
<feature type="compositionally biased region" description="Pro residues" evidence="7">
    <location>
        <begin position="457"/>
        <end position="482"/>
    </location>
</feature>
<keyword evidence="6" id="KW-0539">Nucleus</keyword>
<feature type="domain" description="Myb-like" evidence="8">
    <location>
        <begin position="531"/>
        <end position="589"/>
    </location>
</feature>
<dbReference type="GO" id="GO:0003677">
    <property type="term" value="F:DNA binding"/>
    <property type="evidence" value="ECO:0007669"/>
    <property type="project" value="UniProtKB-KW"/>
</dbReference>
<dbReference type="AlphaFoldDB" id="A0A2N9I922"/>
<feature type="compositionally biased region" description="Acidic residues" evidence="7">
    <location>
        <begin position="744"/>
        <end position="770"/>
    </location>
</feature>
<dbReference type="Gene3D" id="1.10.10.60">
    <property type="entry name" value="Homeodomain-like"/>
    <property type="match status" value="2"/>
</dbReference>
<dbReference type="FunFam" id="1.10.10.60:FF:000061">
    <property type="entry name" value="Trihelix transcription factor GT-2"/>
    <property type="match status" value="1"/>
</dbReference>
<feature type="domain" description="Myb-like" evidence="8">
    <location>
        <begin position="125"/>
        <end position="183"/>
    </location>
</feature>
<feature type="compositionally biased region" description="Acidic residues" evidence="7">
    <location>
        <begin position="324"/>
        <end position="340"/>
    </location>
</feature>
<evidence type="ECO:0000256" key="7">
    <source>
        <dbReference type="SAM" id="MobiDB-lite"/>
    </source>
</evidence>
<name>A0A2N9I922_FAGSY</name>
<dbReference type="InterPro" id="IPR044822">
    <property type="entry name" value="Myb_DNA-bind_4"/>
</dbReference>
<keyword evidence="2" id="KW-0677">Repeat</keyword>
<keyword evidence="4" id="KW-0238">DNA-binding</keyword>
<feature type="compositionally biased region" description="Polar residues" evidence="7">
    <location>
        <begin position="645"/>
        <end position="666"/>
    </location>
</feature>
<dbReference type="EMBL" id="OIVN01005445">
    <property type="protein sequence ID" value="SPD22456.1"/>
    <property type="molecule type" value="Genomic_DNA"/>
</dbReference>
<evidence type="ECO:0000256" key="5">
    <source>
        <dbReference type="ARBA" id="ARBA00023163"/>
    </source>
</evidence>
<evidence type="ECO:0000259" key="8">
    <source>
        <dbReference type="PROSITE" id="PS50090"/>
    </source>
</evidence>
<feature type="compositionally biased region" description="Basic and acidic residues" evidence="7">
    <location>
        <begin position="771"/>
        <end position="782"/>
    </location>
</feature>
<dbReference type="PANTHER" id="PTHR21654:SF84">
    <property type="entry name" value="SI:DKEY-66I24.7"/>
    <property type="match status" value="1"/>
</dbReference>
<evidence type="ECO:0000256" key="6">
    <source>
        <dbReference type="ARBA" id="ARBA00023242"/>
    </source>
</evidence>
<dbReference type="PANTHER" id="PTHR21654">
    <property type="entry name" value="FI21293P1"/>
    <property type="match status" value="1"/>
</dbReference>